<name>A0A4Q2DGI0_9AGAR</name>
<dbReference type="EMBL" id="SDEE01000290">
    <property type="protein sequence ID" value="RXW18106.1"/>
    <property type="molecule type" value="Genomic_DNA"/>
</dbReference>
<sequence>MLKGCECIIIFTDSMAVARRSVDLSVHTGQAYSLAVCKALSEWFSGGGDRSLEFIGTLSKLEWGIHHQAHLASRSLPPIPAGRRPATSPDSVHKHITQTALDSWATRYQDNEYRGSQFLVMHKTKGNIIAPMYANGGSWLKLVGEDTRLCTRMCRAILNHAPIGEYYRRFNIQEDYSCTHGAERQTREHIFTRCPDLNTRRRTPKLLNELLGFLQQNPTAFGFCSAPEGIG</sequence>
<accession>A0A4Q2DGI0</accession>
<evidence type="ECO:0000313" key="2">
    <source>
        <dbReference type="Proteomes" id="UP000290288"/>
    </source>
</evidence>
<organism evidence="1 2">
    <name type="scientific">Candolleomyces aberdarensis</name>
    <dbReference type="NCBI Taxonomy" id="2316362"/>
    <lineage>
        <taxon>Eukaryota</taxon>
        <taxon>Fungi</taxon>
        <taxon>Dikarya</taxon>
        <taxon>Basidiomycota</taxon>
        <taxon>Agaricomycotina</taxon>
        <taxon>Agaricomycetes</taxon>
        <taxon>Agaricomycetidae</taxon>
        <taxon>Agaricales</taxon>
        <taxon>Agaricineae</taxon>
        <taxon>Psathyrellaceae</taxon>
        <taxon>Candolleomyces</taxon>
    </lineage>
</organism>
<dbReference type="OrthoDB" id="3034450at2759"/>
<proteinExistence type="predicted"/>
<evidence type="ECO:0000313" key="1">
    <source>
        <dbReference type="EMBL" id="RXW18106.1"/>
    </source>
</evidence>
<protein>
    <submittedName>
        <fullName evidence="1">Uncharacterized protein</fullName>
    </submittedName>
</protein>
<comment type="caution">
    <text evidence="1">The sequence shown here is derived from an EMBL/GenBank/DDBJ whole genome shotgun (WGS) entry which is preliminary data.</text>
</comment>
<reference evidence="1 2" key="1">
    <citation type="submission" date="2019-01" db="EMBL/GenBank/DDBJ databases">
        <title>Draft genome sequence of Psathyrella aberdarensis IHI B618.</title>
        <authorList>
            <person name="Buettner E."/>
            <person name="Kellner H."/>
        </authorList>
    </citation>
    <scope>NUCLEOTIDE SEQUENCE [LARGE SCALE GENOMIC DNA]</scope>
    <source>
        <strain evidence="1 2">IHI B618</strain>
    </source>
</reference>
<dbReference type="Proteomes" id="UP000290288">
    <property type="component" value="Unassembled WGS sequence"/>
</dbReference>
<dbReference type="AlphaFoldDB" id="A0A4Q2DGI0"/>
<keyword evidence="2" id="KW-1185">Reference proteome</keyword>
<gene>
    <name evidence="1" type="ORF">EST38_g7745</name>
</gene>